<sequence>MLTKFETKSNRVKGLSFHSKRPWILASLHSGVIQLWDYRMGTLVDQFDEHDGPVRSVQFHRSQPLFVSGSDDYKIKVWNYKLHRCLFSLIGHLDYIRTVEFHQECPWIVSSSDDQTIRIWNWQSLVKHVLEGHDRGVNWASFHPTLPLIVSAADDRQVKIWRMNDSKAWEVDTLRGHMNNVSCVLFHARQDIIVSNSEDRSIRVWDATKRTGTQTFRREHDRFWILASHPEMNLLAAGHDSGLIVFKLERERPAFAVSGDYMFHVKDRFLRCYKFSTQSDTQVILIRRPGTTSFTQGARRLSYSPTENAVLICSDVDGGSHELYTIPKESYGMGEMLQEVKRGMGGSAVFVTRNRFAVLDKSSNQVQVKNLKNEIVNRIVLPAIADAIFYAGTGNLLDVVWSNDMENVALLSKHTIGIASKKLVHQCTLHETIRIKSGAWDENGVFIYTTLNHTKYCLPNGDSGIVRTLDAPSGNIQIAVASAKEIDEKDLWYLLGVEALRQGNAGIVELCIPKDKELGEAIIPLSWNASNMLENTGHLPLAYVTAAVHGIRDIAERLAAELGDNVPSLPAGKLPSLLRPPSPILCGGDWPLLRVTRGIFEGGLDNVGRNVQEEDEEEAGADWGEDLEFLDVKNMPNADINVALEDEEMHEENEEGGWDLEDLDLPPMTDTSDTASHANSSVFIAPTPGMPVTQIWTQKTSIAAEHAAAGNFDVAMRLLSRQLGMKNFAPLRPLFLEVNMGSQSYLHAFSSAPVMSVAVSRGWNELASARGPPALVFKFSQLAEKLKAGYKAFNMKKLPEALQLFLSILHIIPLIVVDSRREVDEVKDLINKAKIYVLGLKMELKKMEMKDDLVRQQELAAYFTHFDLLLNHRRIALMNAMVACFKAGNYSAATNLARRYFQTNPTVESQIKKGRQILQASENKNDAYQLNYDFRDPFVVCGATYEPIYRGQKDVACPYCSSRFVPSQEGQLCSVCELAEIGSDASGLLCSHSQLR</sequence>
<dbReference type="Proteomes" id="UP001164250">
    <property type="component" value="Chromosome 10"/>
</dbReference>
<comment type="caution">
    <text evidence="1">The sequence shown here is derived from an EMBL/GenBank/DDBJ whole genome shotgun (WGS) entry which is preliminary data.</text>
</comment>
<proteinExistence type="predicted"/>
<evidence type="ECO:0000313" key="1">
    <source>
        <dbReference type="EMBL" id="KAJ0085491.1"/>
    </source>
</evidence>
<reference evidence="2" key="1">
    <citation type="journal article" date="2023" name="G3 (Bethesda)">
        <title>Genome assembly and association tests identify interacting loci associated with vigor, precocity, and sex in interspecific pistachio rootstocks.</title>
        <authorList>
            <person name="Palmer W."/>
            <person name="Jacygrad E."/>
            <person name="Sagayaradj S."/>
            <person name="Cavanaugh K."/>
            <person name="Han R."/>
            <person name="Bertier L."/>
            <person name="Beede B."/>
            <person name="Kafkas S."/>
            <person name="Golino D."/>
            <person name="Preece J."/>
            <person name="Michelmore R."/>
        </authorList>
    </citation>
    <scope>NUCLEOTIDE SEQUENCE [LARGE SCALE GENOMIC DNA]</scope>
</reference>
<evidence type="ECO:0000313" key="2">
    <source>
        <dbReference type="Proteomes" id="UP001164250"/>
    </source>
</evidence>
<accession>A0ACC1AGC8</accession>
<name>A0ACC1AGC8_9ROSI</name>
<keyword evidence="2" id="KW-1185">Reference proteome</keyword>
<gene>
    <name evidence="1" type="ORF">Patl1_09237</name>
</gene>
<dbReference type="EMBL" id="CM047906">
    <property type="protein sequence ID" value="KAJ0085491.1"/>
    <property type="molecule type" value="Genomic_DNA"/>
</dbReference>
<protein>
    <submittedName>
        <fullName evidence="1">Uncharacterized protein</fullName>
    </submittedName>
</protein>
<organism evidence="1 2">
    <name type="scientific">Pistacia atlantica</name>
    <dbReference type="NCBI Taxonomy" id="434234"/>
    <lineage>
        <taxon>Eukaryota</taxon>
        <taxon>Viridiplantae</taxon>
        <taxon>Streptophyta</taxon>
        <taxon>Embryophyta</taxon>
        <taxon>Tracheophyta</taxon>
        <taxon>Spermatophyta</taxon>
        <taxon>Magnoliopsida</taxon>
        <taxon>eudicotyledons</taxon>
        <taxon>Gunneridae</taxon>
        <taxon>Pentapetalae</taxon>
        <taxon>rosids</taxon>
        <taxon>malvids</taxon>
        <taxon>Sapindales</taxon>
        <taxon>Anacardiaceae</taxon>
        <taxon>Pistacia</taxon>
    </lineage>
</organism>